<evidence type="ECO:0000256" key="6">
    <source>
        <dbReference type="ARBA" id="ARBA00022833"/>
    </source>
</evidence>
<keyword evidence="3" id="KW-0808">Transferase</keyword>
<dbReference type="NCBIfam" id="TIGR00726">
    <property type="entry name" value="peptidoglycan editing factor PgeF"/>
    <property type="match status" value="1"/>
</dbReference>
<sequence length="289" mass="30853">MIVYEAKRDEMTLLADSSVVQIPGWKDFSWLRHGFSTRSGGVSTVYQGQEATGGYGDLNTGWTATDDSANVVENRRRLIAAVAGGDSTLVTVRQVHSAKSLVVPEDVSGFFNDQGRAALEADGLMTKVPGVLLGIQTADCVPVLMADTRLRVVAGFHAGWRGTVAGIVEKGIAQMSTDFGSSPENLVAAVGPSIGACCYSVGDEVREAFADRFDYAGELFESRSEDLFLDLWEANRRQLLKAGVPEAGIELVGECSGCAGLPGRRRYFSHRCENGFTGRMMSVIGVVGG</sequence>
<keyword evidence="5" id="KW-0378">Hydrolase</keyword>
<evidence type="ECO:0000256" key="9">
    <source>
        <dbReference type="ARBA" id="ARBA00049893"/>
    </source>
</evidence>
<protein>
    <recommendedName>
        <fullName evidence="10">Purine nucleoside phosphorylase</fullName>
    </recommendedName>
</protein>
<dbReference type="InterPro" id="IPR011324">
    <property type="entry name" value="Cytotoxic_necrot_fac-like_cat"/>
</dbReference>
<dbReference type="Proteomes" id="UP000540989">
    <property type="component" value="Unassembled WGS sequence"/>
</dbReference>
<dbReference type="Pfam" id="PF02578">
    <property type="entry name" value="Cu-oxidase_4"/>
    <property type="match status" value="1"/>
</dbReference>
<proteinExistence type="inferred from homology"/>
<evidence type="ECO:0000256" key="1">
    <source>
        <dbReference type="ARBA" id="ARBA00000553"/>
    </source>
</evidence>
<dbReference type="AlphaFoldDB" id="A0A7W7Z9H1"/>
<evidence type="ECO:0000256" key="4">
    <source>
        <dbReference type="ARBA" id="ARBA00022723"/>
    </source>
</evidence>
<evidence type="ECO:0000256" key="2">
    <source>
        <dbReference type="ARBA" id="ARBA00007353"/>
    </source>
</evidence>
<accession>A0A7W7Z9H1</accession>
<dbReference type="SUPFAM" id="SSF64438">
    <property type="entry name" value="CNF1/YfiH-like putative cysteine hydrolases"/>
    <property type="match status" value="1"/>
</dbReference>
<comment type="catalytic activity">
    <reaction evidence="7">
        <text>adenosine + H2O + H(+) = inosine + NH4(+)</text>
        <dbReference type="Rhea" id="RHEA:24408"/>
        <dbReference type="ChEBI" id="CHEBI:15377"/>
        <dbReference type="ChEBI" id="CHEBI:15378"/>
        <dbReference type="ChEBI" id="CHEBI:16335"/>
        <dbReference type="ChEBI" id="CHEBI:17596"/>
        <dbReference type="ChEBI" id="CHEBI:28938"/>
        <dbReference type="EC" id="3.5.4.4"/>
    </reaction>
    <physiologicalReaction direction="left-to-right" evidence="7">
        <dbReference type="Rhea" id="RHEA:24409"/>
    </physiologicalReaction>
</comment>
<dbReference type="Gene3D" id="3.60.140.10">
    <property type="entry name" value="CNF1/YfiH-like putative cysteine hydrolases"/>
    <property type="match status" value="1"/>
</dbReference>
<dbReference type="GO" id="GO:0017061">
    <property type="term" value="F:S-methyl-5-thioadenosine phosphorylase activity"/>
    <property type="evidence" value="ECO:0007669"/>
    <property type="project" value="UniProtKB-EC"/>
</dbReference>
<evidence type="ECO:0000313" key="12">
    <source>
        <dbReference type="Proteomes" id="UP000540989"/>
    </source>
</evidence>
<evidence type="ECO:0000313" key="11">
    <source>
        <dbReference type="EMBL" id="MBB5055747.1"/>
    </source>
</evidence>
<evidence type="ECO:0000256" key="7">
    <source>
        <dbReference type="ARBA" id="ARBA00047989"/>
    </source>
</evidence>
<evidence type="ECO:0000256" key="8">
    <source>
        <dbReference type="ARBA" id="ARBA00048968"/>
    </source>
</evidence>
<organism evidence="11 12">
    <name type="scientific">Granulicella aggregans</name>
    <dbReference type="NCBI Taxonomy" id="474949"/>
    <lineage>
        <taxon>Bacteria</taxon>
        <taxon>Pseudomonadati</taxon>
        <taxon>Acidobacteriota</taxon>
        <taxon>Terriglobia</taxon>
        <taxon>Terriglobales</taxon>
        <taxon>Acidobacteriaceae</taxon>
        <taxon>Granulicella</taxon>
    </lineage>
</organism>
<comment type="similarity">
    <text evidence="2 10">Belongs to the purine nucleoside phosphorylase YfiH/LACC1 family.</text>
</comment>
<dbReference type="RefSeq" id="WP_246408579.1">
    <property type="nucleotide sequence ID" value="NZ_JACHIP010000001.1"/>
</dbReference>
<comment type="catalytic activity">
    <reaction evidence="8">
        <text>adenosine + phosphate = alpha-D-ribose 1-phosphate + adenine</text>
        <dbReference type="Rhea" id="RHEA:27642"/>
        <dbReference type="ChEBI" id="CHEBI:16335"/>
        <dbReference type="ChEBI" id="CHEBI:16708"/>
        <dbReference type="ChEBI" id="CHEBI:43474"/>
        <dbReference type="ChEBI" id="CHEBI:57720"/>
        <dbReference type="EC" id="2.4.2.1"/>
    </reaction>
    <physiologicalReaction direction="left-to-right" evidence="8">
        <dbReference type="Rhea" id="RHEA:27643"/>
    </physiologicalReaction>
</comment>
<reference evidence="11 12" key="1">
    <citation type="submission" date="2020-08" db="EMBL/GenBank/DDBJ databases">
        <title>Genomic Encyclopedia of Type Strains, Phase IV (KMG-V): Genome sequencing to study the core and pangenomes of soil and plant-associated prokaryotes.</title>
        <authorList>
            <person name="Whitman W."/>
        </authorList>
    </citation>
    <scope>NUCLEOTIDE SEQUENCE [LARGE SCALE GENOMIC DNA]</scope>
    <source>
        <strain evidence="11 12">M8UP14</strain>
    </source>
</reference>
<evidence type="ECO:0000256" key="10">
    <source>
        <dbReference type="RuleBase" id="RU361274"/>
    </source>
</evidence>
<dbReference type="InterPro" id="IPR003730">
    <property type="entry name" value="Cu_polyphenol_OxRdtase"/>
</dbReference>
<evidence type="ECO:0000256" key="3">
    <source>
        <dbReference type="ARBA" id="ARBA00022679"/>
    </source>
</evidence>
<comment type="catalytic activity">
    <reaction evidence="9">
        <text>S-methyl-5'-thioadenosine + phosphate = 5-(methylsulfanyl)-alpha-D-ribose 1-phosphate + adenine</text>
        <dbReference type="Rhea" id="RHEA:11852"/>
        <dbReference type="ChEBI" id="CHEBI:16708"/>
        <dbReference type="ChEBI" id="CHEBI:17509"/>
        <dbReference type="ChEBI" id="CHEBI:43474"/>
        <dbReference type="ChEBI" id="CHEBI:58533"/>
        <dbReference type="EC" id="2.4.2.28"/>
    </reaction>
    <physiologicalReaction direction="left-to-right" evidence="9">
        <dbReference type="Rhea" id="RHEA:11853"/>
    </physiologicalReaction>
</comment>
<comment type="caution">
    <text evidence="11">The sequence shown here is derived from an EMBL/GenBank/DDBJ whole genome shotgun (WGS) entry which is preliminary data.</text>
</comment>
<dbReference type="PANTHER" id="PTHR30616:SF2">
    <property type="entry name" value="PURINE NUCLEOSIDE PHOSPHORYLASE LACC1"/>
    <property type="match status" value="1"/>
</dbReference>
<dbReference type="InterPro" id="IPR038371">
    <property type="entry name" value="Cu_polyphenol_OxRdtase_sf"/>
</dbReference>
<gene>
    <name evidence="11" type="ORF">HDF16_000416</name>
</gene>
<comment type="catalytic activity">
    <reaction evidence="1">
        <text>inosine + phosphate = alpha-D-ribose 1-phosphate + hypoxanthine</text>
        <dbReference type="Rhea" id="RHEA:27646"/>
        <dbReference type="ChEBI" id="CHEBI:17368"/>
        <dbReference type="ChEBI" id="CHEBI:17596"/>
        <dbReference type="ChEBI" id="CHEBI:43474"/>
        <dbReference type="ChEBI" id="CHEBI:57720"/>
        <dbReference type="EC" id="2.4.2.1"/>
    </reaction>
    <physiologicalReaction direction="left-to-right" evidence="1">
        <dbReference type="Rhea" id="RHEA:27647"/>
    </physiologicalReaction>
</comment>
<dbReference type="PANTHER" id="PTHR30616">
    <property type="entry name" value="UNCHARACTERIZED PROTEIN YFIH"/>
    <property type="match status" value="1"/>
</dbReference>
<keyword evidence="12" id="KW-1185">Reference proteome</keyword>
<name>A0A7W7Z9H1_9BACT</name>
<keyword evidence="6" id="KW-0862">Zinc</keyword>
<evidence type="ECO:0000256" key="5">
    <source>
        <dbReference type="ARBA" id="ARBA00022801"/>
    </source>
</evidence>
<dbReference type="GO" id="GO:0016787">
    <property type="term" value="F:hydrolase activity"/>
    <property type="evidence" value="ECO:0007669"/>
    <property type="project" value="UniProtKB-KW"/>
</dbReference>
<dbReference type="GO" id="GO:0005507">
    <property type="term" value="F:copper ion binding"/>
    <property type="evidence" value="ECO:0007669"/>
    <property type="project" value="TreeGrafter"/>
</dbReference>
<keyword evidence="4" id="KW-0479">Metal-binding</keyword>
<dbReference type="EMBL" id="JACHIP010000001">
    <property type="protein sequence ID" value="MBB5055747.1"/>
    <property type="molecule type" value="Genomic_DNA"/>
</dbReference>
<dbReference type="CDD" id="cd16833">
    <property type="entry name" value="YfiH"/>
    <property type="match status" value="1"/>
</dbReference>